<evidence type="ECO:0000256" key="1">
    <source>
        <dbReference type="ARBA" id="ARBA00001946"/>
    </source>
</evidence>
<evidence type="ECO:0000256" key="10">
    <source>
        <dbReference type="ARBA" id="ARBA00022842"/>
    </source>
</evidence>
<comment type="catalytic activity">
    <reaction evidence="16">
        <text>alpha-D-glucosamine 1-phosphate + acetyl-CoA = N-acetyl-alpha-D-glucosamine 1-phosphate + CoA + H(+)</text>
        <dbReference type="Rhea" id="RHEA:13725"/>
        <dbReference type="ChEBI" id="CHEBI:15378"/>
        <dbReference type="ChEBI" id="CHEBI:57287"/>
        <dbReference type="ChEBI" id="CHEBI:57288"/>
        <dbReference type="ChEBI" id="CHEBI:57776"/>
        <dbReference type="ChEBI" id="CHEBI:58516"/>
        <dbReference type="EC" id="2.3.1.157"/>
    </reaction>
</comment>
<evidence type="ECO:0000256" key="15">
    <source>
        <dbReference type="ARBA" id="ARBA00023316"/>
    </source>
</evidence>
<evidence type="ECO:0000256" key="5">
    <source>
        <dbReference type="ARBA" id="ARBA00022490"/>
    </source>
</evidence>
<keyword evidence="7 20" id="KW-0548">Nucleotidyltransferase</keyword>
<dbReference type="Gene3D" id="3.90.550.10">
    <property type="entry name" value="Spore Coat Polysaccharide Biosynthesis Protein SpsA, Chain A"/>
    <property type="match status" value="1"/>
</dbReference>
<keyword evidence="15" id="KW-0961">Cell wall biogenesis/degradation</keyword>
<evidence type="ECO:0000256" key="13">
    <source>
        <dbReference type="ARBA" id="ARBA00023268"/>
    </source>
</evidence>
<evidence type="ECO:0000256" key="2">
    <source>
        <dbReference type="ARBA" id="ARBA00004496"/>
    </source>
</evidence>
<comment type="similarity">
    <text evidence="4">In the N-terminal section; belongs to the N-acetylglucosamine-1-phosphate uridyltransferase family.</text>
</comment>
<feature type="non-terminal residue" evidence="20">
    <location>
        <position position="469"/>
    </location>
</feature>
<name>A0ABW3C960_9ACTN</name>
<dbReference type="NCBIfam" id="TIGR01173">
    <property type="entry name" value="glmU"/>
    <property type="match status" value="1"/>
</dbReference>
<evidence type="ECO:0000313" key="20">
    <source>
        <dbReference type="EMBL" id="MFD0850793.1"/>
    </source>
</evidence>
<keyword evidence="14" id="KW-0012">Acyltransferase</keyword>
<keyword evidence="6 20" id="KW-0808">Transferase</keyword>
<accession>A0ABW3C960</accession>
<evidence type="ECO:0000256" key="14">
    <source>
        <dbReference type="ARBA" id="ARBA00023315"/>
    </source>
</evidence>
<evidence type="ECO:0000256" key="11">
    <source>
        <dbReference type="ARBA" id="ARBA00022960"/>
    </source>
</evidence>
<dbReference type="EC" id="2.7.7.23" evidence="20"/>
<dbReference type="CDD" id="cd03353">
    <property type="entry name" value="LbH_GlmU_C"/>
    <property type="match status" value="1"/>
</dbReference>
<keyword evidence="12" id="KW-0573">Peptidoglycan synthesis</keyword>
<dbReference type="Gene3D" id="2.160.10.10">
    <property type="entry name" value="Hexapeptide repeat proteins"/>
    <property type="match status" value="1"/>
</dbReference>
<keyword evidence="8" id="KW-0479">Metal-binding</keyword>
<evidence type="ECO:0000256" key="16">
    <source>
        <dbReference type="ARBA" id="ARBA00048247"/>
    </source>
</evidence>
<dbReference type="PANTHER" id="PTHR43584">
    <property type="entry name" value="NUCLEOTIDYL TRANSFERASE"/>
    <property type="match status" value="1"/>
</dbReference>
<comment type="function">
    <text evidence="18">Catalyzes the last two sequential reactions in the de novo biosynthetic pathway for UDP-N-acetylglucosamine (UDP-GlcNAc). The C-terminal domain catalyzes the transfer of acetyl group from acetyl coenzyme A to glucosamine-1-phosphate (GlcN-1-P) to produce N-acetylglucosamine-1-phosphate (GlcNAc-1-P), which is converted into UDP-GlcNAc by the transfer of uridine 5-monophosphate (from uridine 5-triphosphate), a reaction catalyzed by the N-terminal domain.</text>
</comment>
<comment type="caution">
    <text evidence="20">The sequence shown here is derived from an EMBL/GenBank/DDBJ whole genome shotgun (WGS) entry which is preliminary data.</text>
</comment>
<organism evidence="20 21">
    <name type="scientific">Actinomadura adrarensis</name>
    <dbReference type="NCBI Taxonomy" id="1819600"/>
    <lineage>
        <taxon>Bacteria</taxon>
        <taxon>Bacillati</taxon>
        <taxon>Actinomycetota</taxon>
        <taxon>Actinomycetes</taxon>
        <taxon>Streptosporangiales</taxon>
        <taxon>Thermomonosporaceae</taxon>
        <taxon>Actinomadura</taxon>
    </lineage>
</organism>
<reference evidence="21" key="1">
    <citation type="journal article" date="2019" name="Int. J. Syst. Evol. Microbiol.">
        <title>The Global Catalogue of Microorganisms (GCM) 10K type strain sequencing project: providing services to taxonomists for standard genome sequencing and annotation.</title>
        <authorList>
            <consortium name="The Broad Institute Genomics Platform"/>
            <consortium name="The Broad Institute Genome Sequencing Center for Infectious Disease"/>
            <person name="Wu L."/>
            <person name="Ma J."/>
        </authorList>
    </citation>
    <scope>NUCLEOTIDE SEQUENCE [LARGE SCALE GENOMIC DNA]</scope>
    <source>
        <strain evidence="21">JCM 31696</strain>
    </source>
</reference>
<keyword evidence="10" id="KW-0460">Magnesium</keyword>
<dbReference type="NCBIfam" id="NF010932">
    <property type="entry name" value="PRK14352.1"/>
    <property type="match status" value="1"/>
</dbReference>
<comment type="similarity">
    <text evidence="3">In the C-terminal section; belongs to the transferase hexapeptide repeat family.</text>
</comment>
<keyword evidence="21" id="KW-1185">Reference proteome</keyword>
<comment type="subcellular location">
    <subcellularLocation>
        <location evidence="2">Cytoplasm</location>
    </subcellularLocation>
</comment>
<evidence type="ECO:0000256" key="12">
    <source>
        <dbReference type="ARBA" id="ARBA00022984"/>
    </source>
</evidence>
<dbReference type="InterPro" id="IPR011004">
    <property type="entry name" value="Trimer_LpxA-like_sf"/>
</dbReference>
<dbReference type="SUPFAM" id="SSF53448">
    <property type="entry name" value="Nucleotide-diphospho-sugar transferases"/>
    <property type="match status" value="1"/>
</dbReference>
<keyword evidence="9" id="KW-0677">Repeat</keyword>
<dbReference type="Pfam" id="PF00132">
    <property type="entry name" value="Hexapep"/>
    <property type="match status" value="1"/>
</dbReference>
<evidence type="ECO:0000313" key="21">
    <source>
        <dbReference type="Proteomes" id="UP001597083"/>
    </source>
</evidence>
<dbReference type="GO" id="GO:0003977">
    <property type="term" value="F:UDP-N-acetylglucosamine diphosphorylase activity"/>
    <property type="evidence" value="ECO:0007669"/>
    <property type="project" value="UniProtKB-EC"/>
</dbReference>
<evidence type="ECO:0000256" key="9">
    <source>
        <dbReference type="ARBA" id="ARBA00022737"/>
    </source>
</evidence>
<dbReference type="InterPro" id="IPR005882">
    <property type="entry name" value="Bifunctional_GlmU"/>
</dbReference>
<dbReference type="InterPro" id="IPR029044">
    <property type="entry name" value="Nucleotide-diphossugar_trans"/>
</dbReference>
<protein>
    <submittedName>
        <fullName evidence="20">Bifunctional UDP-N-acetylglucosamine diphosphorylase/glucosamine-1-phosphate N-acetyltransferase GlmU</fullName>
        <ecNumber evidence="20">2.7.7.23</ecNumber>
    </submittedName>
</protein>
<keyword evidence="5" id="KW-0963">Cytoplasm</keyword>
<dbReference type="Pfam" id="PF12804">
    <property type="entry name" value="NTP_transf_3"/>
    <property type="match status" value="1"/>
</dbReference>
<evidence type="ECO:0000256" key="3">
    <source>
        <dbReference type="ARBA" id="ARBA00007707"/>
    </source>
</evidence>
<dbReference type="InterPro" id="IPR038009">
    <property type="entry name" value="GlmU_C_LbH"/>
</dbReference>
<comment type="catalytic activity">
    <reaction evidence="17">
        <text>N-acetyl-alpha-D-glucosamine 1-phosphate + UTP + H(+) = UDP-N-acetyl-alpha-D-glucosamine + diphosphate</text>
        <dbReference type="Rhea" id="RHEA:13509"/>
        <dbReference type="ChEBI" id="CHEBI:15378"/>
        <dbReference type="ChEBI" id="CHEBI:33019"/>
        <dbReference type="ChEBI" id="CHEBI:46398"/>
        <dbReference type="ChEBI" id="CHEBI:57705"/>
        <dbReference type="ChEBI" id="CHEBI:57776"/>
        <dbReference type="EC" id="2.7.7.23"/>
    </reaction>
</comment>
<evidence type="ECO:0000256" key="17">
    <source>
        <dbReference type="ARBA" id="ARBA00048493"/>
    </source>
</evidence>
<evidence type="ECO:0000256" key="4">
    <source>
        <dbReference type="ARBA" id="ARBA00007947"/>
    </source>
</evidence>
<dbReference type="SUPFAM" id="SSF51161">
    <property type="entry name" value="Trimeric LpxA-like enzymes"/>
    <property type="match status" value="1"/>
</dbReference>
<evidence type="ECO:0000256" key="8">
    <source>
        <dbReference type="ARBA" id="ARBA00022723"/>
    </source>
</evidence>
<evidence type="ECO:0000256" key="18">
    <source>
        <dbReference type="ARBA" id="ARBA00049628"/>
    </source>
</evidence>
<sequence length="469" mass="49425">MPARRPAAVIVLAAGEGTRMKSRKSKVLHELCGRSMLGHVLVASGVLEPERMVVVVGHRREQVVEYLGASGVEPRPEPVVQEYQGGTGHAVRMAIEQAWESGVPSGTVVVTNGDLPLLRGETLAELVRSHEDEGNAVTVLTTEMPDAAGYGRILRDGDGALAAIVEHKDASEEQRRVREINVGVYAFDGALLADALKRVTTDNAGGEEYLTDVVAILRGDGHRAGACLVADWVETQGVNDRVQLAQARRQLNDRILEGHMRAGVTVVDPASTWIDVGVTAERDVVVHPGTRLRGRSHLGEGAEVGPDCTLTDTRVGADAVVVSAVCVEAEVGPGASVGPFAYLRPGTRLARGAKVGTFVETKNAEVGEGSKVPHLTYVGDAEIGEGSNIGASSVFVNYDGVSKHRSVVGDHVRVGSDNMIVAPVTIGDGAYTAAGSVIVQDVPPGAMAVARGRQRNVEGWVERRRPGTA</sequence>
<dbReference type="EMBL" id="JBHTIR010000123">
    <property type="protein sequence ID" value="MFD0850793.1"/>
    <property type="molecule type" value="Genomic_DNA"/>
</dbReference>
<dbReference type="Proteomes" id="UP001597083">
    <property type="component" value="Unassembled WGS sequence"/>
</dbReference>
<dbReference type="CDD" id="cd02540">
    <property type="entry name" value="GT2_GlmU_N_bac"/>
    <property type="match status" value="1"/>
</dbReference>
<keyword evidence="11" id="KW-0133">Cell shape</keyword>
<evidence type="ECO:0000256" key="6">
    <source>
        <dbReference type="ARBA" id="ARBA00022679"/>
    </source>
</evidence>
<dbReference type="InterPro" id="IPR050065">
    <property type="entry name" value="GlmU-like"/>
</dbReference>
<evidence type="ECO:0000256" key="7">
    <source>
        <dbReference type="ARBA" id="ARBA00022695"/>
    </source>
</evidence>
<dbReference type="InterPro" id="IPR025877">
    <property type="entry name" value="MobA-like_NTP_Trfase"/>
</dbReference>
<dbReference type="PANTHER" id="PTHR43584:SF3">
    <property type="entry name" value="BIFUNCTIONAL PROTEIN GLMU"/>
    <property type="match status" value="1"/>
</dbReference>
<dbReference type="InterPro" id="IPR001451">
    <property type="entry name" value="Hexapep"/>
</dbReference>
<keyword evidence="13" id="KW-0511">Multifunctional enzyme</keyword>
<evidence type="ECO:0000259" key="19">
    <source>
        <dbReference type="Pfam" id="PF12804"/>
    </source>
</evidence>
<comment type="cofactor">
    <cofactor evidence="1">
        <name>Mg(2+)</name>
        <dbReference type="ChEBI" id="CHEBI:18420"/>
    </cofactor>
</comment>
<gene>
    <name evidence="20" type="primary">glmU</name>
    <name evidence="20" type="ORF">ACFQ07_00955</name>
</gene>
<feature type="domain" description="MobA-like NTP transferase" evidence="19">
    <location>
        <begin position="9"/>
        <end position="143"/>
    </location>
</feature>
<proteinExistence type="inferred from homology"/>
<dbReference type="HAMAP" id="MF_01631">
    <property type="entry name" value="GlmU"/>
    <property type="match status" value="1"/>
</dbReference>